<dbReference type="GO" id="GO:0003700">
    <property type="term" value="F:DNA-binding transcription factor activity"/>
    <property type="evidence" value="ECO:0007669"/>
    <property type="project" value="InterPro"/>
</dbReference>
<evidence type="ECO:0000256" key="2">
    <source>
        <dbReference type="ARBA" id="ARBA00023015"/>
    </source>
</evidence>
<organism evidence="6 7">
    <name type="scientific">Stenotrophomonas maltophilia</name>
    <name type="common">Pseudomonas maltophilia</name>
    <name type="synonym">Xanthomonas maltophilia</name>
    <dbReference type="NCBI Taxonomy" id="40324"/>
    <lineage>
        <taxon>Bacteria</taxon>
        <taxon>Pseudomonadati</taxon>
        <taxon>Pseudomonadota</taxon>
        <taxon>Gammaproteobacteria</taxon>
        <taxon>Lysobacterales</taxon>
        <taxon>Lysobacteraceae</taxon>
        <taxon>Stenotrophomonas</taxon>
        <taxon>Stenotrophomonas maltophilia group</taxon>
    </lineage>
</organism>
<dbReference type="Gene3D" id="1.10.10.10">
    <property type="entry name" value="Winged helix-like DNA-binding domain superfamily/Winged helix DNA-binding domain"/>
    <property type="match status" value="1"/>
</dbReference>
<dbReference type="GO" id="GO:0006351">
    <property type="term" value="P:DNA-templated transcription"/>
    <property type="evidence" value="ECO:0007669"/>
    <property type="project" value="TreeGrafter"/>
</dbReference>
<accession>A0A7V8JKJ3</accession>
<sequence length="296" mass="32954">MDFNDARLFVAVVQAGSLSAAAQRLAMPLPTLSRRMRRLERDLQVQLLERSACGIALTDAGVSLHAQLQPGVEALLQAEQALRNQHDQPSGRLRLSLPQTFWLWWDLLAAFQQRYPQVEVYVLATERRVDLVEDGIDVALRVGPLLHEDVIALPLLQFRNVLVGSPALLQRLGVPATPQDLAQYPCAVWASRVDSRAQWQLGSHTVTPRPVLAVNDYHQLCERALAGQALTELPPFLAAPHLRSGRLQAVLPDHPLPRWALHLVHPPPRPPSALVRTYLAFCQQHIGTVREPCTLP</sequence>
<evidence type="ECO:0000313" key="7">
    <source>
        <dbReference type="Proteomes" id="UP000487117"/>
    </source>
</evidence>
<dbReference type="InterPro" id="IPR036388">
    <property type="entry name" value="WH-like_DNA-bd_sf"/>
</dbReference>
<dbReference type="Proteomes" id="UP000487117">
    <property type="component" value="Unassembled WGS sequence"/>
</dbReference>
<reference evidence="7" key="1">
    <citation type="journal article" date="2020" name="MBio">
        <title>Horizontal gene transfer to a defensive symbiont with a reduced genome amongst a multipartite beetle microbiome.</title>
        <authorList>
            <person name="Waterworth S.C."/>
            <person name="Florez L.V."/>
            <person name="Rees E.R."/>
            <person name="Hertweck C."/>
            <person name="Kaltenpoth M."/>
            <person name="Kwan J.C."/>
        </authorList>
    </citation>
    <scope>NUCLEOTIDE SEQUENCE [LARGE SCALE GENOMIC DNA]</scope>
</reference>
<name>A0A7V8JKJ3_STEMA</name>
<dbReference type="SUPFAM" id="SSF46785">
    <property type="entry name" value="Winged helix' DNA-binding domain"/>
    <property type="match status" value="1"/>
</dbReference>
<evidence type="ECO:0000313" key="6">
    <source>
        <dbReference type="EMBL" id="KAF1013521.1"/>
    </source>
</evidence>
<evidence type="ECO:0000256" key="4">
    <source>
        <dbReference type="ARBA" id="ARBA00023163"/>
    </source>
</evidence>
<dbReference type="Pfam" id="PF03466">
    <property type="entry name" value="LysR_substrate"/>
    <property type="match status" value="1"/>
</dbReference>
<dbReference type="InterPro" id="IPR036390">
    <property type="entry name" value="WH_DNA-bd_sf"/>
</dbReference>
<dbReference type="InterPro" id="IPR005119">
    <property type="entry name" value="LysR_subst-bd"/>
</dbReference>
<dbReference type="PANTHER" id="PTHR30537:SF5">
    <property type="entry name" value="HTH-TYPE TRANSCRIPTIONAL ACTIVATOR TTDR-RELATED"/>
    <property type="match status" value="1"/>
</dbReference>
<dbReference type="InterPro" id="IPR000847">
    <property type="entry name" value="LysR_HTH_N"/>
</dbReference>
<dbReference type="PROSITE" id="PS50931">
    <property type="entry name" value="HTH_LYSR"/>
    <property type="match status" value="1"/>
</dbReference>
<dbReference type="GO" id="GO:0043565">
    <property type="term" value="F:sequence-specific DNA binding"/>
    <property type="evidence" value="ECO:0007669"/>
    <property type="project" value="TreeGrafter"/>
</dbReference>
<dbReference type="EMBL" id="WNDS01000005">
    <property type="protein sequence ID" value="KAF1013521.1"/>
    <property type="molecule type" value="Genomic_DNA"/>
</dbReference>
<feature type="domain" description="HTH lysR-type" evidence="5">
    <location>
        <begin position="1"/>
        <end position="58"/>
    </location>
</feature>
<keyword evidence="2" id="KW-0805">Transcription regulation</keyword>
<dbReference type="PANTHER" id="PTHR30537">
    <property type="entry name" value="HTH-TYPE TRANSCRIPTIONAL REGULATOR"/>
    <property type="match status" value="1"/>
</dbReference>
<keyword evidence="4" id="KW-0804">Transcription</keyword>
<dbReference type="CDD" id="cd08422">
    <property type="entry name" value="PBP2_CrgA_like"/>
    <property type="match status" value="1"/>
</dbReference>
<comment type="caution">
    <text evidence="6">The sequence shown here is derived from an EMBL/GenBank/DDBJ whole genome shotgun (WGS) entry which is preliminary data.</text>
</comment>
<gene>
    <name evidence="6" type="primary">dmlR_25</name>
    <name evidence="6" type="ORF">GAK31_03671</name>
</gene>
<dbReference type="FunFam" id="1.10.10.10:FF:000001">
    <property type="entry name" value="LysR family transcriptional regulator"/>
    <property type="match status" value="1"/>
</dbReference>
<protein>
    <submittedName>
        <fullName evidence="6">HTH-type transcriptional regulator DmlR</fullName>
    </submittedName>
</protein>
<dbReference type="InterPro" id="IPR058163">
    <property type="entry name" value="LysR-type_TF_proteobact-type"/>
</dbReference>
<dbReference type="AlphaFoldDB" id="A0A7V8JKJ3"/>
<dbReference type="SUPFAM" id="SSF53850">
    <property type="entry name" value="Periplasmic binding protein-like II"/>
    <property type="match status" value="1"/>
</dbReference>
<dbReference type="Gene3D" id="3.40.190.290">
    <property type="match status" value="1"/>
</dbReference>
<dbReference type="Pfam" id="PF00126">
    <property type="entry name" value="HTH_1"/>
    <property type="match status" value="1"/>
</dbReference>
<comment type="similarity">
    <text evidence="1">Belongs to the LysR transcriptional regulatory family.</text>
</comment>
<evidence type="ECO:0000256" key="1">
    <source>
        <dbReference type="ARBA" id="ARBA00009437"/>
    </source>
</evidence>
<proteinExistence type="inferred from homology"/>
<keyword evidence="3" id="KW-0238">DNA-binding</keyword>
<evidence type="ECO:0000259" key="5">
    <source>
        <dbReference type="PROSITE" id="PS50931"/>
    </source>
</evidence>
<evidence type="ECO:0000256" key="3">
    <source>
        <dbReference type="ARBA" id="ARBA00023125"/>
    </source>
</evidence>